<accession>A0ABR7WUM7</accession>
<dbReference type="Proteomes" id="UP000606600">
    <property type="component" value="Unassembled WGS sequence"/>
</dbReference>
<proteinExistence type="predicted"/>
<gene>
    <name evidence="1" type="ORF">IDJ77_19520</name>
</gene>
<dbReference type="RefSeq" id="WP_191190671.1">
    <property type="nucleotide sequence ID" value="NZ_JACWMY010000010.1"/>
</dbReference>
<sequence>MKINFKSIFGIKEAATKISPEIQEQLKYDEGVDFYYTNLINAIILFSLTSSELDKLAGPAFDPLFELESEIDAAFTPVCFETVFRNNAIDDSLKPELLAFKQATDDIPDNIWDWDCIESDPTWKIIRQKANELLDKLGIQDRTYNEDYITVYDGEGNILKKGKRVYR</sequence>
<organism evidence="1 2">
    <name type="scientific">Mucilaginibacter pankratovii</name>
    <dbReference type="NCBI Taxonomy" id="2772110"/>
    <lineage>
        <taxon>Bacteria</taxon>
        <taxon>Pseudomonadati</taxon>
        <taxon>Bacteroidota</taxon>
        <taxon>Sphingobacteriia</taxon>
        <taxon>Sphingobacteriales</taxon>
        <taxon>Sphingobacteriaceae</taxon>
        <taxon>Mucilaginibacter</taxon>
    </lineage>
</organism>
<keyword evidence="2" id="KW-1185">Reference proteome</keyword>
<name>A0ABR7WUM7_9SPHI</name>
<evidence type="ECO:0000313" key="2">
    <source>
        <dbReference type="Proteomes" id="UP000606600"/>
    </source>
</evidence>
<dbReference type="EMBL" id="JACWMY010000010">
    <property type="protein sequence ID" value="MBD1366012.1"/>
    <property type="molecule type" value="Genomic_DNA"/>
</dbReference>
<reference evidence="1 2" key="1">
    <citation type="submission" date="2020-09" db="EMBL/GenBank/DDBJ databases">
        <title>Novel species of Mucilaginibacter isolated from a glacier on the Tibetan Plateau.</title>
        <authorList>
            <person name="Liu Q."/>
            <person name="Xin Y.-H."/>
        </authorList>
    </citation>
    <scope>NUCLEOTIDE SEQUENCE [LARGE SCALE GENOMIC DNA]</scope>
    <source>
        <strain evidence="1 2">ZT4R22</strain>
    </source>
</reference>
<comment type="caution">
    <text evidence="1">The sequence shown here is derived from an EMBL/GenBank/DDBJ whole genome shotgun (WGS) entry which is preliminary data.</text>
</comment>
<evidence type="ECO:0000313" key="1">
    <source>
        <dbReference type="EMBL" id="MBD1366012.1"/>
    </source>
</evidence>
<protein>
    <submittedName>
        <fullName evidence="1">Uncharacterized protein</fullName>
    </submittedName>
</protein>